<keyword evidence="4" id="KW-1185">Reference proteome</keyword>
<protein>
    <submittedName>
        <fullName evidence="3">AbrB family transcriptional regulator</fullName>
    </submittedName>
</protein>
<dbReference type="Gene3D" id="2.10.260.10">
    <property type="match status" value="1"/>
</dbReference>
<feature type="domain" description="SpoVT-AbrB" evidence="2">
    <location>
        <begin position="1"/>
        <end position="47"/>
    </location>
</feature>
<dbReference type="NCBIfam" id="TIGR01439">
    <property type="entry name" value="lp_hng_hel_AbrB"/>
    <property type="match status" value="1"/>
</dbReference>
<proteinExistence type="predicted"/>
<evidence type="ECO:0000259" key="2">
    <source>
        <dbReference type="PROSITE" id="PS51740"/>
    </source>
</evidence>
<reference evidence="3 4" key="1">
    <citation type="submission" date="2018-02" db="EMBL/GenBank/DDBJ databases">
        <authorList>
            <person name="Cohen D.B."/>
            <person name="Kent A.D."/>
        </authorList>
    </citation>
    <scope>NUCLEOTIDE SEQUENCE [LARGE SCALE GENOMIC DNA]</scope>
    <source>
        <strain evidence="3 4">CCAP 1448/3</strain>
    </source>
</reference>
<comment type="caution">
    <text evidence="3">The sequence shown here is derived from an EMBL/GenBank/DDBJ whole genome shotgun (WGS) entry which is preliminary data.</text>
</comment>
<evidence type="ECO:0000313" key="4">
    <source>
        <dbReference type="Proteomes" id="UP000238762"/>
    </source>
</evidence>
<name>A0A2T1BZU9_9CYAN</name>
<gene>
    <name evidence="3" type="ORF">C7B64_17885</name>
</gene>
<dbReference type="SMART" id="SM00966">
    <property type="entry name" value="SpoVT_AbrB"/>
    <property type="match status" value="1"/>
</dbReference>
<dbReference type="RefSeq" id="WP_106290011.1">
    <property type="nucleotide sequence ID" value="NZ_CAWNTC010000132.1"/>
</dbReference>
<dbReference type="Proteomes" id="UP000238762">
    <property type="component" value="Unassembled WGS sequence"/>
</dbReference>
<reference evidence="3 4" key="2">
    <citation type="submission" date="2018-03" db="EMBL/GenBank/DDBJ databases">
        <title>The ancient ancestry and fast evolution of plastids.</title>
        <authorList>
            <person name="Moore K.R."/>
            <person name="Magnabosco C."/>
            <person name="Momper L."/>
            <person name="Gold D.A."/>
            <person name="Bosak T."/>
            <person name="Fournier G.P."/>
        </authorList>
    </citation>
    <scope>NUCLEOTIDE SEQUENCE [LARGE SCALE GENOMIC DNA]</scope>
    <source>
        <strain evidence="3 4">CCAP 1448/3</strain>
    </source>
</reference>
<keyword evidence="1" id="KW-0238">DNA-binding</keyword>
<dbReference type="SUPFAM" id="SSF89447">
    <property type="entry name" value="AbrB/MazE/MraZ-like"/>
    <property type="match status" value="1"/>
</dbReference>
<dbReference type="OrthoDB" id="9811597at2"/>
<dbReference type="InterPro" id="IPR037914">
    <property type="entry name" value="SpoVT-AbrB_sf"/>
</dbReference>
<dbReference type="InterPro" id="IPR007159">
    <property type="entry name" value="SpoVT-AbrB_dom"/>
</dbReference>
<organism evidence="3 4">
    <name type="scientific">Merismopedia glauca CCAP 1448/3</name>
    <dbReference type="NCBI Taxonomy" id="1296344"/>
    <lineage>
        <taxon>Bacteria</taxon>
        <taxon>Bacillati</taxon>
        <taxon>Cyanobacteriota</taxon>
        <taxon>Cyanophyceae</taxon>
        <taxon>Synechococcales</taxon>
        <taxon>Merismopediaceae</taxon>
        <taxon>Merismopedia</taxon>
    </lineage>
</organism>
<evidence type="ECO:0000256" key="1">
    <source>
        <dbReference type="PROSITE-ProRule" id="PRU01076"/>
    </source>
</evidence>
<dbReference type="EMBL" id="PVWJ01000102">
    <property type="protein sequence ID" value="PSB01531.1"/>
    <property type="molecule type" value="Genomic_DNA"/>
</dbReference>
<accession>A0A2T1BZU9</accession>
<dbReference type="Pfam" id="PF04014">
    <property type="entry name" value="MazE_antitoxin"/>
    <property type="match status" value="1"/>
</dbReference>
<dbReference type="GO" id="GO:0003677">
    <property type="term" value="F:DNA binding"/>
    <property type="evidence" value="ECO:0007669"/>
    <property type="project" value="UniProtKB-UniRule"/>
</dbReference>
<dbReference type="PROSITE" id="PS51740">
    <property type="entry name" value="SPOVT_ABRB"/>
    <property type="match status" value="1"/>
</dbReference>
<dbReference type="AlphaFoldDB" id="A0A2T1BZU9"/>
<evidence type="ECO:0000313" key="3">
    <source>
        <dbReference type="EMBL" id="PSB01531.1"/>
    </source>
</evidence>
<sequence>MAIGTVTSKGQVTIPKEIRDYLKIDTGSQVDFVIDGDGTVVLLPRRIESSDISGMMHRPGKAAMALEEIDEQILEVVSAEQPT</sequence>